<dbReference type="OrthoDB" id="10263060at2759"/>
<evidence type="ECO:0000256" key="6">
    <source>
        <dbReference type="ARBA" id="ARBA00022701"/>
    </source>
</evidence>
<evidence type="ECO:0000313" key="14">
    <source>
        <dbReference type="Proteomes" id="UP000887568"/>
    </source>
</evidence>
<dbReference type="InterPro" id="IPR040045">
    <property type="entry name" value="DYNC2LI1"/>
</dbReference>
<keyword evidence="9" id="KW-0969">Cilium</keyword>
<keyword evidence="7" id="KW-0970">Cilium biogenesis/degradation</keyword>
<dbReference type="PANTHER" id="PTHR13236">
    <property type="entry name" value="DYNEIN 2 LIGHT INTERMEDIATE CHAIN, ISOFORM 2"/>
    <property type="match status" value="1"/>
</dbReference>
<dbReference type="GO" id="GO:0005868">
    <property type="term" value="C:cytoplasmic dynein complex"/>
    <property type="evidence" value="ECO:0007669"/>
    <property type="project" value="InterPro"/>
</dbReference>
<comment type="similarity">
    <text evidence="2">Belongs to the dynein light intermediate chain family.</text>
</comment>
<evidence type="ECO:0000256" key="2">
    <source>
        <dbReference type="ARBA" id="ARBA00006831"/>
    </source>
</evidence>
<dbReference type="GO" id="GO:0036064">
    <property type="term" value="C:ciliary basal body"/>
    <property type="evidence" value="ECO:0007669"/>
    <property type="project" value="TreeGrafter"/>
</dbReference>
<evidence type="ECO:0000256" key="5">
    <source>
        <dbReference type="ARBA" id="ARBA00022490"/>
    </source>
</evidence>
<proteinExistence type="inferred from homology"/>
<protein>
    <recommendedName>
        <fullName evidence="3">Cytoplasmic dynein 2 light intermediate chain 1</fullName>
    </recommendedName>
</protein>
<reference evidence="13" key="1">
    <citation type="submission" date="2022-11" db="UniProtKB">
        <authorList>
            <consortium name="EnsemblMetazoa"/>
        </authorList>
    </citation>
    <scope>IDENTIFICATION</scope>
</reference>
<dbReference type="GO" id="GO:0035735">
    <property type="term" value="P:intraciliary transport involved in cilium assembly"/>
    <property type="evidence" value="ECO:0007669"/>
    <property type="project" value="InterPro"/>
</dbReference>
<dbReference type="SUPFAM" id="SSF52540">
    <property type="entry name" value="P-loop containing nucleoside triphosphate hydrolases"/>
    <property type="match status" value="1"/>
</dbReference>
<evidence type="ECO:0000256" key="1">
    <source>
        <dbReference type="ARBA" id="ARBA00004120"/>
    </source>
</evidence>
<keyword evidence="6" id="KW-0493">Microtubule</keyword>
<keyword evidence="12" id="KW-0966">Cell projection</keyword>
<evidence type="ECO:0000256" key="8">
    <source>
        <dbReference type="ARBA" id="ARBA00023017"/>
    </source>
</evidence>
<keyword evidence="10" id="KW-0505">Motor protein</keyword>
<dbReference type="GO" id="GO:0005930">
    <property type="term" value="C:axoneme"/>
    <property type="evidence" value="ECO:0007669"/>
    <property type="project" value="TreeGrafter"/>
</dbReference>
<comment type="subcellular location">
    <subcellularLocation>
        <location evidence="1">Cytoplasm</location>
        <location evidence="1">Cytoskeleton</location>
        <location evidence="1">Cilium basal body</location>
    </subcellularLocation>
</comment>
<organism evidence="13 14">
    <name type="scientific">Patiria miniata</name>
    <name type="common">Bat star</name>
    <name type="synonym">Asterina miniata</name>
    <dbReference type="NCBI Taxonomy" id="46514"/>
    <lineage>
        <taxon>Eukaryota</taxon>
        <taxon>Metazoa</taxon>
        <taxon>Echinodermata</taxon>
        <taxon>Eleutherozoa</taxon>
        <taxon>Asterozoa</taxon>
        <taxon>Asteroidea</taxon>
        <taxon>Valvatacea</taxon>
        <taxon>Valvatida</taxon>
        <taxon>Asterinidae</taxon>
        <taxon>Patiria</taxon>
    </lineage>
</organism>
<evidence type="ECO:0000256" key="7">
    <source>
        <dbReference type="ARBA" id="ARBA00022794"/>
    </source>
</evidence>
<evidence type="ECO:0000256" key="3">
    <source>
        <dbReference type="ARBA" id="ARBA00018863"/>
    </source>
</evidence>
<dbReference type="Gene3D" id="3.40.50.300">
    <property type="entry name" value="P-loop containing nucleotide triphosphate hydrolases"/>
    <property type="match status" value="1"/>
</dbReference>
<dbReference type="RefSeq" id="XP_038049785.1">
    <property type="nucleotide sequence ID" value="XM_038193857.1"/>
</dbReference>
<evidence type="ECO:0000256" key="4">
    <source>
        <dbReference type="ARBA" id="ARBA00022473"/>
    </source>
</evidence>
<evidence type="ECO:0000313" key="13">
    <source>
        <dbReference type="EnsemblMetazoa" id="XP_038049785.1"/>
    </source>
</evidence>
<dbReference type="GeneID" id="119723308"/>
<keyword evidence="5" id="KW-0963">Cytoplasm</keyword>
<keyword evidence="8" id="KW-0243">Dynein</keyword>
<evidence type="ECO:0000256" key="10">
    <source>
        <dbReference type="ARBA" id="ARBA00023175"/>
    </source>
</evidence>
<dbReference type="PANTHER" id="PTHR13236:SF0">
    <property type="entry name" value="CYTOPLASMIC DYNEIN 2 LIGHT INTERMEDIATE CHAIN 1"/>
    <property type="match status" value="1"/>
</dbReference>
<dbReference type="EnsemblMetazoa" id="XM_038193857.1">
    <property type="protein sequence ID" value="XP_038049785.1"/>
    <property type="gene ID" value="LOC119723308"/>
</dbReference>
<accession>A0A913ZFN3</accession>
<keyword evidence="11" id="KW-0206">Cytoskeleton</keyword>
<dbReference type="Proteomes" id="UP000887568">
    <property type="component" value="Unplaced"/>
</dbReference>
<evidence type="ECO:0000256" key="12">
    <source>
        <dbReference type="ARBA" id="ARBA00023273"/>
    </source>
</evidence>
<dbReference type="GO" id="GO:0035721">
    <property type="term" value="P:intraciliary retrograde transport"/>
    <property type="evidence" value="ECO:0007669"/>
    <property type="project" value="InterPro"/>
</dbReference>
<dbReference type="AlphaFoldDB" id="A0A913ZFN3"/>
<keyword evidence="4" id="KW-0217">Developmental protein</keyword>
<dbReference type="GO" id="GO:0005874">
    <property type="term" value="C:microtubule"/>
    <property type="evidence" value="ECO:0007669"/>
    <property type="project" value="UniProtKB-KW"/>
</dbReference>
<dbReference type="InterPro" id="IPR027417">
    <property type="entry name" value="P-loop_NTPase"/>
</dbReference>
<keyword evidence="14" id="KW-1185">Reference proteome</keyword>
<evidence type="ECO:0000256" key="9">
    <source>
        <dbReference type="ARBA" id="ARBA00023069"/>
    </source>
</evidence>
<dbReference type="GO" id="GO:0045504">
    <property type="term" value="F:dynein heavy chain binding"/>
    <property type="evidence" value="ECO:0007669"/>
    <property type="project" value="TreeGrafter"/>
</dbReference>
<evidence type="ECO:0000256" key="11">
    <source>
        <dbReference type="ARBA" id="ARBA00023212"/>
    </source>
</evidence>
<name>A0A913ZFN3_PATMI</name>
<sequence length="95" mass="10652">MPQKQDILWDIAIHETKRAVQMEHQPQGKKEGTQAGVEATIVIMGSKSAGKTSVILRFLEKEEHPKPTTALEYTFGRKAKGHNMVNPTSKWPISK</sequence>